<dbReference type="Proteomes" id="UP001168505">
    <property type="component" value="Unassembled WGS sequence"/>
</dbReference>
<feature type="compositionally biased region" description="Low complexity" evidence="1">
    <location>
        <begin position="30"/>
        <end position="51"/>
    </location>
</feature>
<dbReference type="InterPro" id="IPR044927">
    <property type="entry name" value="Endonuclea_NS_2"/>
</dbReference>
<evidence type="ECO:0000259" key="2">
    <source>
        <dbReference type="Pfam" id="PF13930"/>
    </source>
</evidence>
<comment type="caution">
    <text evidence="3">The sequence shown here is derived from an EMBL/GenBank/DDBJ whole genome shotgun (WGS) entry which is preliminary data.</text>
</comment>
<dbReference type="InterPro" id="IPR035451">
    <property type="entry name" value="Ada-like_dom_sf"/>
</dbReference>
<reference evidence="3" key="2">
    <citation type="submission" date="2023-08" db="EMBL/GenBank/DDBJ databases">
        <title>Identification and characterization of horizontal gene transfer across gut microbiota members of farm animals based on homology search.</title>
        <authorList>
            <person name="Schwarzerova J."/>
            <person name="Nykrynova M."/>
            <person name="Jureckova K."/>
            <person name="Cejkova D."/>
            <person name="Rychlik I."/>
        </authorList>
    </citation>
    <scope>NUCLEOTIDE SEQUENCE</scope>
    <source>
        <strain evidence="3">15_COKtk</strain>
    </source>
</reference>
<dbReference type="Gene3D" id="3.40.570.10">
    <property type="entry name" value="Extracellular Endonuclease, subunit A"/>
    <property type="match status" value="1"/>
</dbReference>
<dbReference type="Pfam" id="PF13930">
    <property type="entry name" value="Endonuclea_NS_2"/>
    <property type="match status" value="1"/>
</dbReference>
<dbReference type="InterPro" id="IPR044929">
    <property type="entry name" value="DNA/RNA_non-sp_Endonuclease_sf"/>
</dbReference>
<dbReference type="RefSeq" id="WP_289827663.1">
    <property type="nucleotide sequence ID" value="NZ_JAUEIR010000010.1"/>
</dbReference>
<protein>
    <submittedName>
        <fullName evidence="3">DNA/RNA non-specific endonuclease</fullName>
    </submittedName>
</protein>
<feature type="domain" description="Type VII secretion system protein EssD-like" evidence="2">
    <location>
        <begin position="126"/>
        <end position="252"/>
    </location>
</feature>
<accession>A0AAW7K332</accession>
<evidence type="ECO:0000313" key="4">
    <source>
        <dbReference type="Proteomes" id="UP001168505"/>
    </source>
</evidence>
<gene>
    <name evidence="3" type="ORF">QVN40_10745</name>
</gene>
<sequence length="352" mass="37451">MVARKRSGLSVPVIVVALLLVIGAFSGEPSASSARDQAAAPATEQVQAAPASPESPDPQTPAASTPSEAPAASETPASPGTPDAPAQQVQAFDYAQVPPYPGSPYVEIDGNVPALSAEDAVGAPAESYAPLDALGRCGAAFAIVSLDTMPTEERGSIGMIRPSGWHTVRYDDLVDGRYLYNRCHLLGFQLTAENANERNLITGTRYMNVEGMLPFENQVASYVERTGNRVLMRSTPVFVGDELVARGVHLEALSIDDGGAGVSFNVFCYNVQPGIEIDYATGDSRAQQQAQPASPEAPAPQVTYILNTNSRKFHYPDCHSVDQMAEHNKREVTDTRDNLIAQGYEPCGNCNP</sequence>
<dbReference type="Gene3D" id="3.40.10.10">
    <property type="entry name" value="DNA Methylphosphotriester Repair Domain"/>
    <property type="match status" value="1"/>
</dbReference>
<keyword evidence="3" id="KW-0255">Endonuclease</keyword>
<keyword evidence="3" id="KW-0540">Nuclease</keyword>
<name>A0AAW7K332_9ACTN</name>
<dbReference type="EMBL" id="JAUEIR010000010">
    <property type="protein sequence ID" value="MDN0070170.1"/>
    <property type="molecule type" value="Genomic_DNA"/>
</dbReference>
<evidence type="ECO:0000256" key="1">
    <source>
        <dbReference type="SAM" id="MobiDB-lite"/>
    </source>
</evidence>
<dbReference type="SUPFAM" id="SSF57884">
    <property type="entry name" value="Ada DNA repair protein, N-terminal domain (N-Ada 10)"/>
    <property type="match status" value="1"/>
</dbReference>
<dbReference type="GO" id="GO:0004519">
    <property type="term" value="F:endonuclease activity"/>
    <property type="evidence" value="ECO:0007669"/>
    <property type="project" value="UniProtKB-KW"/>
</dbReference>
<evidence type="ECO:0000313" key="3">
    <source>
        <dbReference type="EMBL" id="MDN0070170.1"/>
    </source>
</evidence>
<feature type="region of interest" description="Disordered" evidence="1">
    <location>
        <begin position="30"/>
        <end position="85"/>
    </location>
</feature>
<organism evidence="3 4">
    <name type="scientific">Collinsella ihumii</name>
    <dbReference type="NCBI Taxonomy" id="1720204"/>
    <lineage>
        <taxon>Bacteria</taxon>
        <taxon>Bacillati</taxon>
        <taxon>Actinomycetota</taxon>
        <taxon>Coriobacteriia</taxon>
        <taxon>Coriobacteriales</taxon>
        <taxon>Coriobacteriaceae</taxon>
        <taxon>Collinsella</taxon>
    </lineage>
</organism>
<reference evidence="3" key="1">
    <citation type="submission" date="2023-06" db="EMBL/GenBank/DDBJ databases">
        <authorList>
            <person name="Zeman M."/>
            <person name="Kubasova T."/>
            <person name="Jahodarova E."/>
            <person name="Nykrynova M."/>
            <person name="Rychlik I."/>
        </authorList>
    </citation>
    <scope>NUCLEOTIDE SEQUENCE</scope>
    <source>
        <strain evidence="3">15_COKtk</strain>
    </source>
</reference>
<proteinExistence type="predicted"/>
<feature type="compositionally biased region" description="Low complexity" evidence="1">
    <location>
        <begin position="60"/>
        <end position="81"/>
    </location>
</feature>
<dbReference type="AlphaFoldDB" id="A0AAW7K332"/>
<keyword evidence="3" id="KW-0378">Hydrolase</keyword>